<dbReference type="Gene3D" id="3.30.465.10">
    <property type="match status" value="1"/>
</dbReference>
<dbReference type="Pfam" id="PF01565">
    <property type="entry name" value="FAD_binding_4"/>
    <property type="match status" value="1"/>
</dbReference>
<evidence type="ECO:0000313" key="5">
    <source>
        <dbReference type="Proteomes" id="UP000008914"/>
    </source>
</evidence>
<dbReference type="KEGG" id="ica:Intca_0827"/>
<keyword evidence="2" id="KW-0274">FAD</keyword>
<dbReference type="GO" id="GO:0003824">
    <property type="term" value="F:catalytic activity"/>
    <property type="evidence" value="ECO:0007669"/>
    <property type="project" value="InterPro"/>
</dbReference>
<dbReference type="AlphaFoldDB" id="E6SBM8"/>
<dbReference type="InterPro" id="IPR036318">
    <property type="entry name" value="FAD-bd_PCMH-like_sf"/>
</dbReference>
<dbReference type="PANTHER" id="PTHR11748:SF103">
    <property type="entry name" value="GLYCOLATE OXIDASE SUBUNIT GLCE"/>
    <property type="match status" value="1"/>
</dbReference>
<dbReference type="SUPFAM" id="SSF55103">
    <property type="entry name" value="FAD-linked oxidases, C-terminal domain"/>
    <property type="match status" value="1"/>
</dbReference>
<evidence type="ECO:0000259" key="3">
    <source>
        <dbReference type="PROSITE" id="PS51387"/>
    </source>
</evidence>
<gene>
    <name evidence="4" type="ordered locus">Intca_0827</name>
</gene>
<dbReference type="InterPro" id="IPR016164">
    <property type="entry name" value="FAD-linked_Oxase-like_C"/>
</dbReference>
<name>E6SBM8_INTC7</name>
<dbReference type="HOGENOM" id="CLU_017779_0_1_11"/>
<evidence type="ECO:0000256" key="1">
    <source>
        <dbReference type="ARBA" id="ARBA00022630"/>
    </source>
</evidence>
<dbReference type="Proteomes" id="UP000008914">
    <property type="component" value="Chromosome"/>
</dbReference>
<sequence>MTAILDTLKAATDGHAAEATADDLVAGVPARWVARPGSTAQTSALLTAAAEQRLTVVARGAGTKLAWGAPPESVDLVVDTTRMSEVVEHAAGDLVVVAGAGRTLDELQADLAPAGQRLGVDPPRRGTLGGAVATASTGPGRLFHGAVRDLLIGVRFVRADGVAAHAGGKVVKNVAGYDLGKVLTGSFGTLGVITEVAFRLHPVPGAQRWISCPAGEPEGTQALVSSLADSQLAISSVELDRAADGSSVSVLVEGTAPGVEQRATEMLRLMGSGATEAETPPAWWGTEPDSDSAVLIKVTHEISRLGSLLQTVDEAAADTGLQVRFRGSPVVGTALLGLSRADGTDGGADADGSHLAEGVRQFLDRVRAGSGTFGGSAVVLEAPGVIRDGLDVWGPVEALGLMRSLKSQFDPERRLAPGRFVGGI</sequence>
<accession>E6SBM8</accession>
<dbReference type="GO" id="GO:0071949">
    <property type="term" value="F:FAD binding"/>
    <property type="evidence" value="ECO:0007669"/>
    <property type="project" value="InterPro"/>
</dbReference>
<reference evidence="4 5" key="1">
    <citation type="journal article" date="2010" name="Stand. Genomic Sci.">
        <title>Complete genome sequence of Intrasporangium calvum type strain (7 KIP).</title>
        <authorList>
            <person name="Del Rio T.G."/>
            <person name="Chertkov O."/>
            <person name="Yasawong M."/>
            <person name="Lucas S."/>
            <person name="Deshpande S."/>
            <person name="Cheng J.F."/>
            <person name="Detter C."/>
            <person name="Tapia R."/>
            <person name="Han C."/>
            <person name="Goodwin L."/>
            <person name="Pitluck S."/>
            <person name="Liolios K."/>
            <person name="Ivanova N."/>
            <person name="Mavromatis K."/>
            <person name="Pati A."/>
            <person name="Chen A."/>
            <person name="Palaniappan K."/>
            <person name="Land M."/>
            <person name="Hauser L."/>
            <person name="Chang Y.J."/>
            <person name="Jeffries C.D."/>
            <person name="Rohde M."/>
            <person name="Pukall R."/>
            <person name="Sikorski J."/>
            <person name="Goker M."/>
            <person name="Woyke T."/>
            <person name="Bristow J."/>
            <person name="Eisen J.A."/>
            <person name="Markowitz V."/>
            <person name="Hugenholtz P."/>
            <person name="Kyrpides N.C."/>
            <person name="Klenk H.P."/>
            <person name="Lapidus A."/>
        </authorList>
    </citation>
    <scope>NUCLEOTIDE SEQUENCE [LARGE SCALE GENOMIC DNA]</scope>
    <source>
        <strain evidence="5">ATCC 23552 / DSM 43043 / JCM 3097 / NBRC 12989 / 7 KIP</strain>
    </source>
</reference>
<dbReference type="PANTHER" id="PTHR11748">
    <property type="entry name" value="D-LACTATE DEHYDROGENASE"/>
    <property type="match status" value="1"/>
</dbReference>
<evidence type="ECO:0000256" key="2">
    <source>
        <dbReference type="ARBA" id="ARBA00022827"/>
    </source>
</evidence>
<dbReference type="EMBL" id="CP002343">
    <property type="protein sequence ID" value="ADU47359.1"/>
    <property type="molecule type" value="Genomic_DNA"/>
</dbReference>
<feature type="domain" description="FAD-binding PCMH-type" evidence="3">
    <location>
        <begin position="25"/>
        <end position="203"/>
    </location>
</feature>
<dbReference type="InterPro" id="IPR016166">
    <property type="entry name" value="FAD-bd_PCMH"/>
</dbReference>
<keyword evidence="1" id="KW-0285">Flavoprotein</keyword>
<dbReference type="SUPFAM" id="SSF56176">
    <property type="entry name" value="FAD-binding/transporter-associated domain-like"/>
    <property type="match status" value="1"/>
</dbReference>
<keyword evidence="5" id="KW-1185">Reference proteome</keyword>
<dbReference type="OrthoDB" id="9811557at2"/>
<dbReference type="InterPro" id="IPR006094">
    <property type="entry name" value="Oxid_FAD_bind_N"/>
</dbReference>
<dbReference type="PROSITE" id="PS51387">
    <property type="entry name" value="FAD_PCMH"/>
    <property type="match status" value="1"/>
</dbReference>
<dbReference type="InterPro" id="IPR016169">
    <property type="entry name" value="FAD-bd_PCMH_sub2"/>
</dbReference>
<organism evidence="4 5">
    <name type="scientific">Intrasporangium calvum (strain ATCC 23552 / DSM 43043 / JCM 3097 / NBRC 12989 / NCIMB 10167 / NRRL B-3866 / 7 KIP)</name>
    <dbReference type="NCBI Taxonomy" id="710696"/>
    <lineage>
        <taxon>Bacteria</taxon>
        <taxon>Bacillati</taxon>
        <taxon>Actinomycetota</taxon>
        <taxon>Actinomycetes</taxon>
        <taxon>Micrococcales</taxon>
        <taxon>Intrasporangiaceae</taxon>
        <taxon>Intrasporangium</taxon>
    </lineage>
</organism>
<protein>
    <submittedName>
        <fullName evidence="4">FAD linked oxidase domain protein</fullName>
    </submittedName>
</protein>
<dbReference type="RefSeq" id="WP_013491678.1">
    <property type="nucleotide sequence ID" value="NC_014830.1"/>
</dbReference>
<proteinExistence type="predicted"/>
<dbReference type="STRING" id="710696.Intca_0827"/>
<dbReference type="eggNOG" id="COG0277">
    <property type="taxonomic scope" value="Bacteria"/>
</dbReference>
<evidence type="ECO:0000313" key="4">
    <source>
        <dbReference type="EMBL" id="ADU47359.1"/>
    </source>
</evidence>